<protein>
    <submittedName>
        <fullName evidence="1">Uncharacterized protein</fullName>
    </submittedName>
</protein>
<keyword evidence="2" id="KW-1185">Reference proteome</keyword>
<dbReference type="EMBL" id="JAMYWD010000005">
    <property type="protein sequence ID" value="KAJ4971657.1"/>
    <property type="molecule type" value="Genomic_DNA"/>
</dbReference>
<organism evidence="1 2">
    <name type="scientific">Protea cynaroides</name>
    <dbReference type="NCBI Taxonomy" id="273540"/>
    <lineage>
        <taxon>Eukaryota</taxon>
        <taxon>Viridiplantae</taxon>
        <taxon>Streptophyta</taxon>
        <taxon>Embryophyta</taxon>
        <taxon>Tracheophyta</taxon>
        <taxon>Spermatophyta</taxon>
        <taxon>Magnoliopsida</taxon>
        <taxon>Proteales</taxon>
        <taxon>Proteaceae</taxon>
        <taxon>Protea</taxon>
    </lineage>
</organism>
<gene>
    <name evidence="1" type="ORF">NE237_004756</name>
</gene>
<dbReference type="AlphaFoldDB" id="A0A9Q0KJG8"/>
<reference evidence="1" key="1">
    <citation type="journal article" date="2023" name="Plant J.">
        <title>The genome of the king protea, Protea cynaroides.</title>
        <authorList>
            <person name="Chang J."/>
            <person name="Duong T.A."/>
            <person name="Schoeman C."/>
            <person name="Ma X."/>
            <person name="Roodt D."/>
            <person name="Barker N."/>
            <person name="Li Z."/>
            <person name="Van de Peer Y."/>
            <person name="Mizrachi E."/>
        </authorList>
    </citation>
    <scope>NUCLEOTIDE SEQUENCE</scope>
    <source>
        <tissue evidence="1">Young leaves</tissue>
    </source>
</reference>
<name>A0A9Q0KJG8_9MAGN</name>
<comment type="caution">
    <text evidence="1">The sequence shown here is derived from an EMBL/GenBank/DDBJ whole genome shotgun (WGS) entry which is preliminary data.</text>
</comment>
<sequence length="34" mass="4255">MLKSKQRYWRSFFFGFPYELHRSSRKDAKHYIGS</sequence>
<evidence type="ECO:0000313" key="2">
    <source>
        <dbReference type="Proteomes" id="UP001141806"/>
    </source>
</evidence>
<dbReference type="Proteomes" id="UP001141806">
    <property type="component" value="Unassembled WGS sequence"/>
</dbReference>
<accession>A0A9Q0KJG8</accession>
<proteinExistence type="predicted"/>
<evidence type="ECO:0000313" key="1">
    <source>
        <dbReference type="EMBL" id="KAJ4971657.1"/>
    </source>
</evidence>